<evidence type="ECO:0008006" key="3">
    <source>
        <dbReference type="Google" id="ProtNLM"/>
    </source>
</evidence>
<dbReference type="OrthoDB" id="432483at2759"/>
<dbReference type="Proteomes" id="UP000799324">
    <property type="component" value="Unassembled WGS sequence"/>
</dbReference>
<protein>
    <recommendedName>
        <fullName evidence="3">Fungal N-terminal domain-containing protein</fullName>
    </recommendedName>
</protein>
<dbReference type="AlphaFoldDB" id="A0A6A6TNV3"/>
<evidence type="ECO:0000313" key="2">
    <source>
        <dbReference type="Proteomes" id="UP000799324"/>
    </source>
</evidence>
<gene>
    <name evidence="1" type="ORF">K491DRAFT_711773</name>
</gene>
<dbReference type="EMBL" id="MU004299">
    <property type="protein sequence ID" value="KAF2660578.1"/>
    <property type="molecule type" value="Genomic_DNA"/>
</dbReference>
<name>A0A6A6TNV3_9PLEO</name>
<organism evidence="1 2">
    <name type="scientific">Lophiostoma macrostomum CBS 122681</name>
    <dbReference type="NCBI Taxonomy" id="1314788"/>
    <lineage>
        <taxon>Eukaryota</taxon>
        <taxon>Fungi</taxon>
        <taxon>Dikarya</taxon>
        <taxon>Ascomycota</taxon>
        <taxon>Pezizomycotina</taxon>
        <taxon>Dothideomycetes</taxon>
        <taxon>Pleosporomycetidae</taxon>
        <taxon>Pleosporales</taxon>
        <taxon>Lophiostomataceae</taxon>
        <taxon>Lophiostoma</taxon>
    </lineage>
</organism>
<evidence type="ECO:0000313" key="1">
    <source>
        <dbReference type="EMBL" id="KAF2660578.1"/>
    </source>
</evidence>
<reference evidence="1" key="1">
    <citation type="journal article" date="2020" name="Stud. Mycol.">
        <title>101 Dothideomycetes genomes: a test case for predicting lifestyles and emergence of pathogens.</title>
        <authorList>
            <person name="Haridas S."/>
            <person name="Albert R."/>
            <person name="Binder M."/>
            <person name="Bloem J."/>
            <person name="Labutti K."/>
            <person name="Salamov A."/>
            <person name="Andreopoulos B."/>
            <person name="Baker S."/>
            <person name="Barry K."/>
            <person name="Bills G."/>
            <person name="Bluhm B."/>
            <person name="Cannon C."/>
            <person name="Castanera R."/>
            <person name="Culley D."/>
            <person name="Daum C."/>
            <person name="Ezra D."/>
            <person name="Gonzalez J."/>
            <person name="Henrissat B."/>
            <person name="Kuo A."/>
            <person name="Liang C."/>
            <person name="Lipzen A."/>
            <person name="Lutzoni F."/>
            <person name="Magnuson J."/>
            <person name="Mondo S."/>
            <person name="Nolan M."/>
            <person name="Ohm R."/>
            <person name="Pangilinan J."/>
            <person name="Park H.-J."/>
            <person name="Ramirez L."/>
            <person name="Alfaro M."/>
            <person name="Sun H."/>
            <person name="Tritt A."/>
            <person name="Yoshinaga Y."/>
            <person name="Zwiers L.-H."/>
            <person name="Turgeon B."/>
            <person name="Goodwin S."/>
            <person name="Spatafora J."/>
            <person name="Crous P."/>
            <person name="Grigoriev I."/>
        </authorList>
    </citation>
    <scope>NUCLEOTIDE SEQUENCE</scope>
    <source>
        <strain evidence="1">CBS 122681</strain>
    </source>
</reference>
<keyword evidence="2" id="KW-1185">Reference proteome</keyword>
<proteinExistence type="predicted"/>
<accession>A0A6A6TNV3</accession>
<sequence length="81" mass="8759">MADPLSLTAGIIAVVGAAEKTGKGLEKLRTLHDAPDELEYALNEISDMRVVLRSIQNALTALTEREAEDIEGCFKDVESKS</sequence>